<evidence type="ECO:0000313" key="11">
    <source>
        <dbReference type="EMBL" id="MBT9292821.1"/>
    </source>
</evidence>
<evidence type="ECO:0000256" key="2">
    <source>
        <dbReference type="ARBA" id="ARBA00003444"/>
    </source>
</evidence>
<dbReference type="RefSeq" id="WP_261971318.1">
    <property type="nucleotide sequence ID" value="NZ_JAHHZF010000015.1"/>
</dbReference>
<dbReference type="GO" id="GO:0048472">
    <property type="term" value="F:threonine-phosphate decarboxylase activity"/>
    <property type="evidence" value="ECO:0007669"/>
    <property type="project" value="UniProtKB-EC"/>
</dbReference>
<evidence type="ECO:0000256" key="8">
    <source>
        <dbReference type="ARBA" id="ARBA00029996"/>
    </source>
</evidence>
<dbReference type="InterPro" id="IPR015424">
    <property type="entry name" value="PyrdxlP-dep_Trfase"/>
</dbReference>
<sequence length="362" mass="37234">MDSIGEAGGAVASDAPGASGAVVLHGGDLATARRLHPQAPEPWIDLSTGINPVPYPVGAIAVEAWTRLPGRDAADRLIAAARVAYGAGPETAIVAAPGTQALIQRLPDLLPGPDVRVLGFTYQEHEAVWRRAGRRVERVAEAPALVGADVAVIVNPNNPDGRLIAPAALAEIARAVVAAGGTLVVDEAFMDVIRPEPGSFPAGLLPLRPAGTLVLRSFGKAYGLAGLRLGFALGDAALVTRLGAALGPWAVPGPALEIGARALADRAWLEVATARLEADAARLDRLLVGAGCTIVGGTPLFRLARHDDAANLHHRLAQAGILTRAFAEPTWLRFGLPGSEAAWTRLAAALAVRPGAGKHASE</sequence>
<keyword evidence="12" id="KW-1185">Reference proteome</keyword>
<feature type="domain" description="Aminotransferase class I/classII large" evidence="10">
    <location>
        <begin position="88"/>
        <end position="349"/>
    </location>
</feature>
<accession>A0A947GFI9</accession>
<comment type="caution">
    <text evidence="11">The sequence shown here is derived from an EMBL/GenBank/DDBJ whole genome shotgun (WGS) entry which is preliminary data.</text>
</comment>
<dbReference type="Proteomes" id="UP000766595">
    <property type="component" value="Unassembled WGS sequence"/>
</dbReference>
<dbReference type="EC" id="4.1.1.81" evidence="4"/>
<protein>
    <recommendedName>
        <fullName evidence="4">threonine-phosphate decarboxylase</fullName>
        <ecNumber evidence="4">4.1.1.81</ecNumber>
    </recommendedName>
    <alternativeName>
        <fullName evidence="8">L-threonine-O-3-phosphate decarboxylase</fullName>
    </alternativeName>
</protein>
<dbReference type="Gene3D" id="3.40.640.10">
    <property type="entry name" value="Type I PLP-dependent aspartate aminotransferase-like (Major domain)"/>
    <property type="match status" value="1"/>
</dbReference>
<reference evidence="11 12" key="1">
    <citation type="submission" date="2021-06" db="EMBL/GenBank/DDBJ databases">
        <authorList>
            <person name="Grouzdev D.S."/>
            <person name="Koziaeva V."/>
        </authorList>
    </citation>
    <scope>NUCLEOTIDE SEQUENCE [LARGE SCALE GENOMIC DNA]</scope>
    <source>
        <strain evidence="11 12">22</strain>
    </source>
</reference>
<dbReference type="EMBL" id="JAHHZF010000015">
    <property type="protein sequence ID" value="MBT9292821.1"/>
    <property type="molecule type" value="Genomic_DNA"/>
</dbReference>
<evidence type="ECO:0000256" key="7">
    <source>
        <dbReference type="ARBA" id="ARBA00023239"/>
    </source>
</evidence>
<gene>
    <name evidence="11" type="primary">cobD</name>
    <name evidence="11" type="ORF">KL771_25395</name>
</gene>
<organism evidence="11 12">
    <name type="scientific">Prosthecodimorpha staleyi</name>
    <dbReference type="NCBI Taxonomy" id="2840188"/>
    <lineage>
        <taxon>Bacteria</taxon>
        <taxon>Pseudomonadati</taxon>
        <taxon>Pseudomonadota</taxon>
        <taxon>Alphaproteobacteria</taxon>
        <taxon>Hyphomicrobiales</taxon>
        <taxon>Ancalomicrobiaceae</taxon>
        <taxon>Prosthecodimorpha</taxon>
    </lineage>
</organism>
<evidence type="ECO:0000256" key="1">
    <source>
        <dbReference type="ARBA" id="ARBA00001933"/>
    </source>
</evidence>
<dbReference type="SUPFAM" id="SSF53383">
    <property type="entry name" value="PLP-dependent transferases"/>
    <property type="match status" value="1"/>
</dbReference>
<keyword evidence="5" id="KW-0169">Cobalamin biosynthesis</keyword>
<dbReference type="InterPro" id="IPR015421">
    <property type="entry name" value="PyrdxlP-dep_Trfase_major"/>
</dbReference>
<keyword evidence="7 11" id="KW-0456">Lyase</keyword>
<dbReference type="InterPro" id="IPR005860">
    <property type="entry name" value="CobD"/>
</dbReference>
<dbReference type="GO" id="GO:0030170">
    <property type="term" value="F:pyridoxal phosphate binding"/>
    <property type="evidence" value="ECO:0007669"/>
    <property type="project" value="InterPro"/>
</dbReference>
<dbReference type="Gene3D" id="3.90.1150.10">
    <property type="entry name" value="Aspartate Aminotransferase, domain 1"/>
    <property type="match status" value="1"/>
</dbReference>
<dbReference type="InterPro" id="IPR015422">
    <property type="entry name" value="PyrdxlP-dep_Trfase_small"/>
</dbReference>
<evidence type="ECO:0000256" key="5">
    <source>
        <dbReference type="ARBA" id="ARBA00022573"/>
    </source>
</evidence>
<evidence type="ECO:0000256" key="3">
    <source>
        <dbReference type="ARBA" id="ARBA00004953"/>
    </source>
</evidence>
<dbReference type="CDD" id="cd00609">
    <property type="entry name" value="AAT_like"/>
    <property type="match status" value="1"/>
</dbReference>
<dbReference type="PANTHER" id="PTHR42885:SF1">
    <property type="entry name" value="THREONINE-PHOSPHATE DECARBOXYLASE"/>
    <property type="match status" value="1"/>
</dbReference>
<evidence type="ECO:0000256" key="9">
    <source>
        <dbReference type="ARBA" id="ARBA00048531"/>
    </source>
</evidence>
<dbReference type="Pfam" id="PF00155">
    <property type="entry name" value="Aminotran_1_2"/>
    <property type="match status" value="1"/>
</dbReference>
<proteinExistence type="predicted"/>
<comment type="catalytic activity">
    <reaction evidence="9">
        <text>O-phospho-L-threonine + H(+) = (R)-1-aminopropan-2-yl phosphate + CO2</text>
        <dbReference type="Rhea" id="RHEA:11492"/>
        <dbReference type="ChEBI" id="CHEBI:15378"/>
        <dbReference type="ChEBI" id="CHEBI:16526"/>
        <dbReference type="ChEBI" id="CHEBI:58563"/>
        <dbReference type="ChEBI" id="CHEBI:58675"/>
        <dbReference type="EC" id="4.1.1.81"/>
    </reaction>
</comment>
<dbReference type="InterPro" id="IPR004838">
    <property type="entry name" value="NHTrfase_class1_PyrdxlP-BS"/>
</dbReference>
<dbReference type="InterPro" id="IPR004839">
    <property type="entry name" value="Aminotransferase_I/II_large"/>
</dbReference>
<comment type="pathway">
    <text evidence="3">Cofactor biosynthesis; adenosylcobalamin biosynthesis.</text>
</comment>
<dbReference type="NCBIfam" id="TIGR01140">
    <property type="entry name" value="L_thr_O3P_dcar"/>
    <property type="match status" value="1"/>
</dbReference>
<dbReference type="PANTHER" id="PTHR42885">
    <property type="entry name" value="HISTIDINOL-PHOSPHATE AMINOTRANSFERASE-RELATED"/>
    <property type="match status" value="1"/>
</dbReference>
<comment type="function">
    <text evidence="2">Decarboxylates L-threonine-O-3-phosphate to yield (R)-1-amino-2-propanol O-2-phosphate, the precursor for the linkage between the nucleotide loop and the corrin ring in cobalamin.</text>
</comment>
<evidence type="ECO:0000256" key="6">
    <source>
        <dbReference type="ARBA" id="ARBA00022898"/>
    </source>
</evidence>
<dbReference type="GO" id="GO:0009236">
    <property type="term" value="P:cobalamin biosynthetic process"/>
    <property type="evidence" value="ECO:0007669"/>
    <property type="project" value="UniProtKB-KW"/>
</dbReference>
<evidence type="ECO:0000313" key="12">
    <source>
        <dbReference type="Proteomes" id="UP000766595"/>
    </source>
</evidence>
<dbReference type="PROSITE" id="PS00105">
    <property type="entry name" value="AA_TRANSFER_CLASS_1"/>
    <property type="match status" value="1"/>
</dbReference>
<name>A0A947GFI9_9HYPH</name>
<evidence type="ECO:0000256" key="4">
    <source>
        <dbReference type="ARBA" id="ARBA00012285"/>
    </source>
</evidence>
<evidence type="ECO:0000259" key="10">
    <source>
        <dbReference type="Pfam" id="PF00155"/>
    </source>
</evidence>
<dbReference type="AlphaFoldDB" id="A0A947GFI9"/>
<comment type="cofactor">
    <cofactor evidence="1">
        <name>pyridoxal 5'-phosphate</name>
        <dbReference type="ChEBI" id="CHEBI:597326"/>
    </cofactor>
</comment>
<keyword evidence="6" id="KW-0663">Pyridoxal phosphate</keyword>